<dbReference type="EMBL" id="VNKQ01000008">
    <property type="protein sequence ID" value="KAG0649081.1"/>
    <property type="molecule type" value="Genomic_DNA"/>
</dbReference>
<dbReference type="Gene3D" id="1.10.472.10">
    <property type="entry name" value="Cyclin-like"/>
    <property type="match status" value="1"/>
</dbReference>
<proteinExistence type="predicted"/>
<feature type="compositionally biased region" description="Polar residues" evidence="1">
    <location>
        <begin position="1"/>
        <end position="11"/>
    </location>
</feature>
<feature type="region of interest" description="Disordered" evidence="1">
    <location>
        <begin position="1"/>
        <end position="24"/>
    </location>
</feature>
<keyword evidence="3" id="KW-1185">Reference proteome</keyword>
<accession>A0A9P7AXF1</accession>
<sequence length="353" mass="39383">MTFNSIPQPMASSRSRSNSVSSDSSLDEDYFFRTYVPLSNLPTPPLTFSSNDSSYQLSPDLFPQDEYLDPKLLGPAIHLTNLIPSSTTLTIPCVPLVHAIVTRAALPLETIALAVCILDSLNSRFALAWRQSFPLSPSGSQNLFEKSHIDSTHPEIIVLSALILAVKFVDDEPEKTIAYAEDMGKEMWTCDQINYTQRLILENLSYRLLPLWEESIISEAMEHMERARRQSERQAEKKMKLGTEMPLYPAEPSIWDDDWDSETFCGSFEGEGMSDGKAVIGLGQQLTPALTPVGMPMAENIGGTRDVAPETRKAFEETGVACKREDNFVLPDRTLETFPRYVEPVMEGMGLGF</sequence>
<dbReference type="OrthoDB" id="3877279at2759"/>
<reference evidence="2" key="1">
    <citation type="submission" date="2019-07" db="EMBL/GenBank/DDBJ databases">
        <title>Hyphodiscus hymeniophilus genome sequencing and assembly.</title>
        <authorList>
            <person name="Kramer G."/>
            <person name="Nodwell J."/>
        </authorList>
    </citation>
    <scope>NUCLEOTIDE SEQUENCE</scope>
    <source>
        <strain evidence="2">ATCC 34498</strain>
    </source>
</reference>
<comment type="caution">
    <text evidence="2">The sequence shown here is derived from an EMBL/GenBank/DDBJ whole genome shotgun (WGS) entry which is preliminary data.</text>
</comment>
<organism evidence="2 3">
    <name type="scientific">Hyphodiscus hymeniophilus</name>
    <dbReference type="NCBI Taxonomy" id="353542"/>
    <lineage>
        <taxon>Eukaryota</taxon>
        <taxon>Fungi</taxon>
        <taxon>Dikarya</taxon>
        <taxon>Ascomycota</taxon>
        <taxon>Pezizomycotina</taxon>
        <taxon>Leotiomycetes</taxon>
        <taxon>Helotiales</taxon>
        <taxon>Hyphodiscaceae</taxon>
        <taxon>Hyphodiscus</taxon>
    </lineage>
</organism>
<dbReference type="InterPro" id="IPR036915">
    <property type="entry name" value="Cyclin-like_sf"/>
</dbReference>
<dbReference type="AlphaFoldDB" id="A0A9P7AXF1"/>
<protein>
    <recommendedName>
        <fullName evidence="4">Cyclin N-terminal domain-containing protein</fullName>
    </recommendedName>
</protein>
<evidence type="ECO:0000313" key="3">
    <source>
        <dbReference type="Proteomes" id="UP000785200"/>
    </source>
</evidence>
<gene>
    <name evidence="2" type="ORF">D0Z07_4375</name>
</gene>
<evidence type="ECO:0008006" key="4">
    <source>
        <dbReference type="Google" id="ProtNLM"/>
    </source>
</evidence>
<dbReference type="SUPFAM" id="SSF47954">
    <property type="entry name" value="Cyclin-like"/>
    <property type="match status" value="1"/>
</dbReference>
<evidence type="ECO:0000313" key="2">
    <source>
        <dbReference type="EMBL" id="KAG0649081.1"/>
    </source>
</evidence>
<name>A0A9P7AXF1_9HELO</name>
<feature type="compositionally biased region" description="Low complexity" evidence="1">
    <location>
        <begin position="12"/>
        <end position="24"/>
    </location>
</feature>
<dbReference type="Proteomes" id="UP000785200">
    <property type="component" value="Unassembled WGS sequence"/>
</dbReference>
<evidence type="ECO:0000256" key="1">
    <source>
        <dbReference type="SAM" id="MobiDB-lite"/>
    </source>
</evidence>